<keyword evidence="1 3" id="KW-0489">Methyltransferase</keyword>
<dbReference type="Pfam" id="PF02636">
    <property type="entry name" value="Methyltransf_28"/>
    <property type="match status" value="1"/>
</dbReference>
<organism evidence="3 4">
    <name type="scientific">Metabacillus idriensis</name>
    <dbReference type="NCBI Taxonomy" id="324768"/>
    <lineage>
        <taxon>Bacteria</taxon>
        <taxon>Bacillati</taxon>
        <taxon>Bacillota</taxon>
        <taxon>Bacilli</taxon>
        <taxon>Bacillales</taxon>
        <taxon>Bacillaceae</taxon>
        <taxon>Metabacillus</taxon>
    </lineage>
</organism>
<dbReference type="PANTHER" id="PTHR12049:SF7">
    <property type="entry name" value="PROTEIN ARGININE METHYLTRANSFERASE NDUFAF7, MITOCHONDRIAL"/>
    <property type="match status" value="1"/>
</dbReference>
<protein>
    <submittedName>
        <fullName evidence="3">SAM-dependent methyltransferase</fullName>
    </submittedName>
</protein>
<dbReference type="InterPro" id="IPR029063">
    <property type="entry name" value="SAM-dependent_MTases_sf"/>
</dbReference>
<name>A0A6I2MJ11_9BACI</name>
<dbReference type="InterPro" id="IPR003788">
    <property type="entry name" value="NDUFAF7"/>
</dbReference>
<sequence length="363" mass="41697">MIQPVIDYINKQGGAITYSEYMNLVLYHPELGYYSKREKKIGKDGDFYTSSNVSDVFAKVFANLFARLVKIGAVEPFFCELGGGTGRFLSAMLREWEEISPETFKVLKVYSVEKSGYHRELQSASVKLNCHTSISSIDDLPKPYSGILFSNELFDAFPVEVIEKNKNQLFEVCISFNQENELVEKRVPLKNDKIKDYLNWQVIELCEGQRFEIPLAMLEYLEKINALAHQAVIVTIDYGYTNKEWQHPARYEGSMRGYLRHRMLTPLVNPFEMDLTAHIHFDALEKRAVEFGWNMLKSERQDLFLANAGILSYLKGNGDLNPFGEAAKQNRAIRSLIMPDGMSSSFQVYIHEKGTNLLEKDIY</sequence>
<proteinExistence type="predicted"/>
<evidence type="ECO:0000256" key="1">
    <source>
        <dbReference type="ARBA" id="ARBA00022603"/>
    </source>
</evidence>
<comment type="caution">
    <text evidence="3">The sequence shown here is derived from an EMBL/GenBank/DDBJ whole genome shotgun (WGS) entry which is preliminary data.</text>
</comment>
<dbReference type="AlphaFoldDB" id="A0A6I2MJ11"/>
<evidence type="ECO:0000313" key="3">
    <source>
        <dbReference type="EMBL" id="MRX57046.1"/>
    </source>
</evidence>
<dbReference type="SUPFAM" id="SSF53335">
    <property type="entry name" value="S-adenosyl-L-methionine-dependent methyltransferases"/>
    <property type="match status" value="1"/>
</dbReference>
<dbReference type="PANTHER" id="PTHR12049">
    <property type="entry name" value="PROTEIN ARGININE METHYLTRANSFERASE NDUFAF7, MITOCHONDRIAL"/>
    <property type="match status" value="1"/>
</dbReference>
<dbReference type="GO" id="GO:0035243">
    <property type="term" value="F:protein-arginine omega-N symmetric methyltransferase activity"/>
    <property type="evidence" value="ECO:0007669"/>
    <property type="project" value="TreeGrafter"/>
</dbReference>
<dbReference type="EMBL" id="WKKF01000024">
    <property type="protein sequence ID" value="MRX57046.1"/>
    <property type="molecule type" value="Genomic_DNA"/>
</dbReference>
<accession>A0A6I2MJ11</accession>
<evidence type="ECO:0000313" key="4">
    <source>
        <dbReference type="Proteomes" id="UP000441585"/>
    </source>
</evidence>
<keyword evidence="4" id="KW-1185">Reference proteome</keyword>
<reference evidence="3 4" key="1">
    <citation type="submission" date="2019-11" db="EMBL/GenBank/DDBJ databases">
        <title>Bacillus idriensis genome.</title>
        <authorList>
            <person name="Konopka E.N."/>
            <person name="Newman J.D."/>
        </authorList>
    </citation>
    <scope>NUCLEOTIDE SEQUENCE [LARGE SCALE GENOMIC DNA]</scope>
    <source>
        <strain evidence="3 4">DSM 19097</strain>
    </source>
</reference>
<dbReference type="Gene3D" id="3.40.50.12710">
    <property type="match status" value="1"/>
</dbReference>
<dbReference type="Proteomes" id="UP000441585">
    <property type="component" value="Unassembled WGS sequence"/>
</dbReference>
<dbReference type="GO" id="GO:0032259">
    <property type="term" value="P:methylation"/>
    <property type="evidence" value="ECO:0007669"/>
    <property type="project" value="UniProtKB-KW"/>
</dbReference>
<keyword evidence="2 3" id="KW-0808">Transferase</keyword>
<gene>
    <name evidence="3" type="ORF">GJU41_24225</name>
</gene>
<dbReference type="InterPro" id="IPR038375">
    <property type="entry name" value="NDUFAF7_sf"/>
</dbReference>
<evidence type="ECO:0000256" key="2">
    <source>
        <dbReference type="ARBA" id="ARBA00022679"/>
    </source>
</evidence>